<evidence type="ECO:0000313" key="3">
    <source>
        <dbReference type="EMBL" id="MFD1718099.1"/>
    </source>
</evidence>
<dbReference type="SFLD" id="SFLDS00001">
    <property type="entry name" value="Enolase"/>
    <property type="match status" value="1"/>
</dbReference>
<dbReference type="SUPFAM" id="SSF51604">
    <property type="entry name" value="Enolase C-terminal domain-like"/>
    <property type="match status" value="1"/>
</dbReference>
<dbReference type="InterPro" id="IPR036849">
    <property type="entry name" value="Enolase-like_C_sf"/>
</dbReference>
<comment type="caution">
    <text evidence="3">The sequence shown here is derived from an EMBL/GenBank/DDBJ whole genome shotgun (WGS) entry which is preliminary data.</text>
</comment>
<sequence length="360" mass="38290">MRIEAVETLVRDKVAVVRVRTDDGVTGIGQSAPYEAAITAHVLHTMVAPMFLGRDPWDVEVLVDACLRRHYKFSGGFLHRAVAGIDTALWDVLGKVTGRPVAGLLGGIARTEVPVYGSSMLRSTTPGEEVDRLASAVDEHGYGGVKLRIGEAMGRDGDAAPGRTETLVPLARRHLGDAVDIAADANGGYTAAAAVTVGRLLEHHGYAHFEEPCPFEDVRSTGQVAAALDIPVAGGEQDHSLARYIELVHTVDVVQPDIGYIGGLSRARKVATLAEAAGMPCTLHCANDSLLQVFSVHLAAAMPACFQRQEWSIETTSWTDGIYGPVLEVRDGSVAVPTAPGWGIELDPGFLRDADLTTTR</sequence>
<dbReference type="CDD" id="cd03316">
    <property type="entry name" value="MR_like"/>
    <property type="match status" value="1"/>
</dbReference>
<dbReference type="SFLD" id="SFLDG00179">
    <property type="entry name" value="mandelate_racemase"/>
    <property type="match status" value="1"/>
</dbReference>
<feature type="domain" description="Mandelate racemase/muconate lactonizing enzyme C-terminal" evidence="2">
    <location>
        <begin position="127"/>
        <end position="231"/>
    </location>
</feature>
<dbReference type="InterPro" id="IPR029065">
    <property type="entry name" value="Enolase_C-like"/>
</dbReference>
<evidence type="ECO:0000313" key="4">
    <source>
        <dbReference type="Proteomes" id="UP001597277"/>
    </source>
</evidence>
<dbReference type="RefSeq" id="WP_388005698.1">
    <property type="nucleotide sequence ID" value="NZ_JBHUEE010000004.1"/>
</dbReference>
<dbReference type="Proteomes" id="UP001597277">
    <property type="component" value="Unassembled WGS sequence"/>
</dbReference>
<gene>
    <name evidence="3" type="ORF">ACFSE6_09650</name>
</gene>
<dbReference type="InterPro" id="IPR013341">
    <property type="entry name" value="Mandelate_racemase_N_dom"/>
</dbReference>
<accession>A0ABW4L4L0</accession>
<evidence type="ECO:0000259" key="2">
    <source>
        <dbReference type="SMART" id="SM00922"/>
    </source>
</evidence>
<name>A0ABW4L4L0_9MICO</name>
<dbReference type="EMBL" id="JBHUEE010000004">
    <property type="protein sequence ID" value="MFD1718099.1"/>
    <property type="molecule type" value="Genomic_DNA"/>
</dbReference>
<dbReference type="InterPro" id="IPR029017">
    <property type="entry name" value="Enolase-like_N"/>
</dbReference>
<dbReference type="Gene3D" id="3.20.20.120">
    <property type="entry name" value="Enolase-like C-terminal domain"/>
    <property type="match status" value="1"/>
</dbReference>
<protein>
    <submittedName>
        <fullName evidence="3">Mandelate racemase/muconate lactonizing enzyme family protein</fullName>
    </submittedName>
</protein>
<keyword evidence="4" id="KW-1185">Reference proteome</keyword>
<reference evidence="4" key="1">
    <citation type="journal article" date="2019" name="Int. J. Syst. Evol. Microbiol.">
        <title>The Global Catalogue of Microorganisms (GCM) 10K type strain sequencing project: providing services to taxonomists for standard genome sequencing and annotation.</title>
        <authorList>
            <consortium name="The Broad Institute Genomics Platform"/>
            <consortium name="The Broad Institute Genome Sequencing Center for Infectious Disease"/>
            <person name="Wu L."/>
            <person name="Ma J."/>
        </authorList>
    </citation>
    <scope>NUCLEOTIDE SEQUENCE [LARGE SCALE GENOMIC DNA]</scope>
    <source>
        <strain evidence="4">JCM 17130</strain>
    </source>
</reference>
<dbReference type="PANTHER" id="PTHR48080:SF2">
    <property type="entry name" value="D-GALACTONATE DEHYDRATASE"/>
    <property type="match status" value="1"/>
</dbReference>
<dbReference type="Pfam" id="PF02746">
    <property type="entry name" value="MR_MLE_N"/>
    <property type="match status" value="1"/>
</dbReference>
<organism evidence="3 4">
    <name type="scientific">Georgenia deserti</name>
    <dbReference type="NCBI Taxonomy" id="2093781"/>
    <lineage>
        <taxon>Bacteria</taxon>
        <taxon>Bacillati</taxon>
        <taxon>Actinomycetota</taxon>
        <taxon>Actinomycetes</taxon>
        <taxon>Micrococcales</taxon>
        <taxon>Bogoriellaceae</taxon>
        <taxon>Georgenia</taxon>
    </lineage>
</organism>
<dbReference type="InterPro" id="IPR034593">
    <property type="entry name" value="DgoD-like"/>
</dbReference>
<evidence type="ECO:0000256" key="1">
    <source>
        <dbReference type="ARBA" id="ARBA00023239"/>
    </source>
</evidence>
<dbReference type="Gene3D" id="3.30.390.10">
    <property type="entry name" value="Enolase-like, N-terminal domain"/>
    <property type="match status" value="1"/>
</dbReference>
<dbReference type="InterPro" id="IPR013342">
    <property type="entry name" value="Mandelate_racemase_C"/>
</dbReference>
<keyword evidence="1" id="KW-0456">Lyase</keyword>
<proteinExistence type="predicted"/>
<dbReference type="SMART" id="SM00922">
    <property type="entry name" value="MR_MLE"/>
    <property type="match status" value="1"/>
</dbReference>
<dbReference type="SUPFAM" id="SSF54826">
    <property type="entry name" value="Enolase N-terminal domain-like"/>
    <property type="match status" value="1"/>
</dbReference>
<dbReference type="PANTHER" id="PTHR48080">
    <property type="entry name" value="D-GALACTONATE DEHYDRATASE-RELATED"/>
    <property type="match status" value="1"/>
</dbReference>
<dbReference type="Pfam" id="PF13378">
    <property type="entry name" value="MR_MLE_C"/>
    <property type="match status" value="1"/>
</dbReference>